<accession>A0A3B0QZB6</accession>
<evidence type="ECO:0000313" key="6">
    <source>
        <dbReference type="EMBL" id="VAV84817.1"/>
    </source>
</evidence>
<dbReference type="InterPro" id="IPR007156">
    <property type="entry name" value="MamQ_LemA"/>
</dbReference>
<evidence type="ECO:0000256" key="4">
    <source>
        <dbReference type="ARBA" id="ARBA00022989"/>
    </source>
</evidence>
<comment type="subcellular location">
    <subcellularLocation>
        <location evidence="1">Membrane</location>
        <topology evidence="1">Single-pass membrane protein</topology>
    </subcellularLocation>
</comment>
<dbReference type="GO" id="GO:0016020">
    <property type="term" value="C:membrane"/>
    <property type="evidence" value="ECO:0007669"/>
    <property type="project" value="UniProtKB-SubCell"/>
</dbReference>
<organism evidence="6">
    <name type="scientific">hydrothermal vent metagenome</name>
    <dbReference type="NCBI Taxonomy" id="652676"/>
    <lineage>
        <taxon>unclassified sequences</taxon>
        <taxon>metagenomes</taxon>
        <taxon>ecological metagenomes</taxon>
    </lineage>
</organism>
<protein>
    <submittedName>
        <fullName evidence="6">LemA protein</fullName>
    </submittedName>
</protein>
<evidence type="ECO:0000256" key="1">
    <source>
        <dbReference type="ARBA" id="ARBA00004167"/>
    </source>
</evidence>
<dbReference type="PANTHER" id="PTHR34478:SF1">
    <property type="entry name" value="PROTEIN LEMA"/>
    <property type="match status" value="1"/>
</dbReference>
<evidence type="ECO:0000256" key="3">
    <source>
        <dbReference type="ARBA" id="ARBA00022692"/>
    </source>
</evidence>
<reference evidence="6" key="1">
    <citation type="submission" date="2018-06" db="EMBL/GenBank/DDBJ databases">
        <authorList>
            <person name="Zhirakovskaya E."/>
        </authorList>
    </citation>
    <scope>NUCLEOTIDE SEQUENCE</scope>
</reference>
<dbReference type="Gene3D" id="1.20.1440.20">
    <property type="entry name" value="LemA-like domain"/>
    <property type="match status" value="1"/>
</dbReference>
<dbReference type="InterPro" id="IPR023353">
    <property type="entry name" value="LemA-like_dom_sf"/>
</dbReference>
<gene>
    <name evidence="6" type="ORF">MNBD_DELTA01-1897</name>
</gene>
<comment type="similarity">
    <text evidence="2">Belongs to the LemA family.</text>
</comment>
<dbReference type="AlphaFoldDB" id="A0A3B0QZB6"/>
<dbReference type="Pfam" id="PF04011">
    <property type="entry name" value="LemA"/>
    <property type="match status" value="1"/>
</dbReference>
<keyword evidence="3" id="KW-0812">Transmembrane</keyword>
<keyword evidence="4" id="KW-1133">Transmembrane helix</keyword>
<dbReference type="PANTHER" id="PTHR34478">
    <property type="entry name" value="PROTEIN LEMA"/>
    <property type="match status" value="1"/>
</dbReference>
<dbReference type="SUPFAM" id="SSF140478">
    <property type="entry name" value="LemA-like"/>
    <property type="match status" value="1"/>
</dbReference>
<sequence>MSTPIIALIVLGLLLLSVSIYFTTIYNGLVTVKNNVDKYWSNIDVLLKQRFDELPKLIKVCEGYMEHEADTLERVIKARSMMSGAGTMQEKGKAEGMLTEALKSLFAVTENYPELKADRSFGQLQARITELENEISDRRELYNESVNIYNIRIEKLPDTFIAGMFSYKAKELWQIETAHRADVVVEFRRREPKAG</sequence>
<dbReference type="EMBL" id="UOEA01000074">
    <property type="protein sequence ID" value="VAV84817.1"/>
    <property type="molecule type" value="Genomic_DNA"/>
</dbReference>
<name>A0A3B0QZB6_9ZZZZ</name>
<keyword evidence="5" id="KW-0472">Membrane</keyword>
<evidence type="ECO:0000256" key="5">
    <source>
        <dbReference type="ARBA" id="ARBA00023136"/>
    </source>
</evidence>
<proteinExistence type="inferred from homology"/>
<evidence type="ECO:0000256" key="2">
    <source>
        <dbReference type="ARBA" id="ARBA00008854"/>
    </source>
</evidence>